<keyword evidence="13" id="KW-1185">Reference proteome</keyword>
<name>A0ABT8MXS0_9BACL</name>
<dbReference type="EC" id="2.8.1.7" evidence="3"/>
<dbReference type="SUPFAM" id="SSF53383">
    <property type="entry name" value="PLP-dependent transferases"/>
    <property type="match status" value="1"/>
</dbReference>
<evidence type="ECO:0000256" key="6">
    <source>
        <dbReference type="ARBA" id="ARBA00022898"/>
    </source>
</evidence>
<keyword evidence="4" id="KW-0808">Transferase</keyword>
<sequence>MNRIYLDHAATSPMHPEVVEAFSEAMGTVYGNPSSIHSTGRAARKALDDARRVLANSINASDPEIIITSGGTEADNLAIFGTAAKKQGKHIITSAIEHHAVLHACAKLEREGYDITYLPVDANGRVESEDVKKALRDDTILVTIMLGNNEVGTIQPIAEIGELLKDTDITFHTDAVQAYGILPIDVEQLNVDLLSVSAHKLNGPKGVGFLYQRKGTPLASQQVGGEQERKRRAGTENVPGIIAFAKAVAISMDNKEQKWEEYNGLKETFKTVLEQEGIRFSENGSHQMPHILNVSIPGIDIESFLVNLDLAGISASSGSACTAGSIDPSHVLVAMYGEKAEQIRNSIRFSFGIGLTEEHIQQAAEKTAQISKRLALQ</sequence>
<dbReference type="Gene3D" id="3.40.640.10">
    <property type="entry name" value="Type I PLP-dependent aspartate aminotransferase-like (Major domain)"/>
    <property type="match status" value="1"/>
</dbReference>
<dbReference type="Proteomes" id="UP001172055">
    <property type="component" value="Unassembled WGS sequence"/>
</dbReference>
<evidence type="ECO:0000256" key="10">
    <source>
        <dbReference type="RuleBase" id="RU004504"/>
    </source>
</evidence>
<dbReference type="InterPro" id="IPR015424">
    <property type="entry name" value="PyrdxlP-dep_Trfase"/>
</dbReference>
<dbReference type="NCBIfam" id="NF002806">
    <property type="entry name" value="PRK02948.1"/>
    <property type="match status" value="1"/>
</dbReference>
<dbReference type="InterPro" id="IPR015421">
    <property type="entry name" value="PyrdxlP-dep_Trfase_major"/>
</dbReference>
<dbReference type="Gene3D" id="1.10.260.50">
    <property type="match status" value="1"/>
</dbReference>
<dbReference type="RefSeq" id="WP_301722390.1">
    <property type="nucleotide sequence ID" value="NZ_JAUJWV010000001.1"/>
</dbReference>
<evidence type="ECO:0000313" key="13">
    <source>
        <dbReference type="Proteomes" id="UP001172055"/>
    </source>
</evidence>
<dbReference type="InterPro" id="IPR000192">
    <property type="entry name" value="Aminotrans_V_dom"/>
</dbReference>
<dbReference type="PIRSF" id="PIRSF005572">
    <property type="entry name" value="NifS"/>
    <property type="match status" value="1"/>
</dbReference>
<accession>A0ABT8MXS0</accession>
<evidence type="ECO:0000259" key="11">
    <source>
        <dbReference type="Pfam" id="PF00266"/>
    </source>
</evidence>
<dbReference type="PANTHER" id="PTHR11601">
    <property type="entry name" value="CYSTEINE DESULFURYLASE FAMILY MEMBER"/>
    <property type="match status" value="1"/>
</dbReference>
<protein>
    <recommendedName>
        <fullName evidence="3">cysteine desulfurase</fullName>
        <ecNumber evidence="3">2.8.1.7</ecNumber>
    </recommendedName>
</protein>
<dbReference type="InterPro" id="IPR016454">
    <property type="entry name" value="Cysteine_dSase"/>
</dbReference>
<evidence type="ECO:0000256" key="5">
    <source>
        <dbReference type="ARBA" id="ARBA00022723"/>
    </source>
</evidence>
<proteinExistence type="inferred from homology"/>
<evidence type="ECO:0000313" key="12">
    <source>
        <dbReference type="EMBL" id="MDN7240393.1"/>
    </source>
</evidence>
<dbReference type="InterPro" id="IPR020578">
    <property type="entry name" value="Aminotrans_V_PyrdxlP_BS"/>
</dbReference>
<dbReference type="Pfam" id="PF00266">
    <property type="entry name" value="Aminotran_5"/>
    <property type="match status" value="1"/>
</dbReference>
<keyword evidence="7" id="KW-0408">Iron</keyword>
<evidence type="ECO:0000256" key="7">
    <source>
        <dbReference type="ARBA" id="ARBA00023004"/>
    </source>
</evidence>
<dbReference type="PROSITE" id="PS00595">
    <property type="entry name" value="AA_TRANSFER_CLASS_5"/>
    <property type="match status" value="1"/>
</dbReference>
<comment type="similarity">
    <text evidence="2">Belongs to the class-V pyridoxal-phosphate-dependent aminotransferase family. NifS/IscS subfamily.</text>
</comment>
<evidence type="ECO:0000256" key="4">
    <source>
        <dbReference type="ARBA" id="ARBA00022679"/>
    </source>
</evidence>
<keyword evidence="6" id="KW-0663">Pyridoxal phosphate</keyword>
<keyword evidence="8" id="KW-0411">Iron-sulfur</keyword>
<reference evidence="12 13" key="1">
    <citation type="submission" date="2023-06" db="EMBL/GenBank/DDBJ databases">
        <title>Novel species in genus Planococcus.</title>
        <authorList>
            <person name="Ning S."/>
        </authorList>
    </citation>
    <scope>NUCLEOTIDE SEQUENCE [LARGE SCALE GENOMIC DNA]</scope>
    <source>
        <strain evidence="12 13">N028</strain>
    </source>
</reference>
<evidence type="ECO:0000256" key="9">
    <source>
        <dbReference type="ARBA" id="ARBA00050776"/>
    </source>
</evidence>
<feature type="domain" description="Aminotransferase class V" evidence="11">
    <location>
        <begin position="4"/>
        <end position="362"/>
    </location>
</feature>
<dbReference type="PANTHER" id="PTHR11601:SF34">
    <property type="entry name" value="CYSTEINE DESULFURASE"/>
    <property type="match status" value="1"/>
</dbReference>
<dbReference type="EMBL" id="JAUJWV010000001">
    <property type="protein sequence ID" value="MDN7240393.1"/>
    <property type="molecule type" value="Genomic_DNA"/>
</dbReference>
<comment type="cofactor">
    <cofactor evidence="1 10">
        <name>pyridoxal 5'-phosphate</name>
        <dbReference type="ChEBI" id="CHEBI:597326"/>
    </cofactor>
</comment>
<evidence type="ECO:0000256" key="2">
    <source>
        <dbReference type="ARBA" id="ARBA00006490"/>
    </source>
</evidence>
<keyword evidence="5" id="KW-0479">Metal-binding</keyword>
<gene>
    <name evidence="12" type="ORF">QWY14_01265</name>
</gene>
<comment type="catalytic activity">
    <reaction evidence="9">
        <text>(sulfur carrier)-H + L-cysteine = (sulfur carrier)-SH + L-alanine</text>
        <dbReference type="Rhea" id="RHEA:43892"/>
        <dbReference type="Rhea" id="RHEA-COMP:14737"/>
        <dbReference type="Rhea" id="RHEA-COMP:14739"/>
        <dbReference type="ChEBI" id="CHEBI:29917"/>
        <dbReference type="ChEBI" id="CHEBI:35235"/>
        <dbReference type="ChEBI" id="CHEBI:57972"/>
        <dbReference type="ChEBI" id="CHEBI:64428"/>
        <dbReference type="EC" id="2.8.1.7"/>
    </reaction>
</comment>
<dbReference type="InterPro" id="IPR015422">
    <property type="entry name" value="PyrdxlP-dep_Trfase_small"/>
</dbReference>
<evidence type="ECO:0000256" key="3">
    <source>
        <dbReference type="ARBA" id="ARBA00012239"/>
    </source>
</evidence>
<evidence type="ECO:0000256" key="8">
    <source>
        <dbReference type="ARBA" id="ARBA00023014"/>
    </source>
</evidence>
<comment type="caution">
    <text evidence="12">The sequence shown here is derived from an EMBL/GenBank/DDBJ whole genome shotgun (WGS) entry which is preliminary data.</text>
</comment>
<dbReference type="Gene3D" id="3.90.1150.10">
    <property type="entry name" value="Aspartate Aminotransferase, domain 1"/>
    <property type="match status" value="1"/>
</dbReference>
<organism evidence="12 13">
    <name type="scientific">Planococcus shixiaomingii</name>
    <dbReference type="NCBI Taxonomy" id="3058393"/>
    <lineage>
        <taxon>Bacteria</taxon>
        <taxon>Bacillati</taxon>
        <taxon>Bacillota</taxon>
        <taxon>Bacilli</taxon>
        <taxon>Bacillales</taxon>
        <taxon>Caryophanaceae</taxon>
        <taxon>Planococcus</taxon>
    </lineage>
</organism>
<evidence type="ECO:0000256" key="1">
    <source>
        <dbReference type="ARBA" id="ARBA00001933"/>
    </source>
</evidence>